<keyword evidence="3" id="KW-1185">Reference proteome</keyword>
<name>A0A7W7L9X0_STRNE</name>
<sequence length="89" mass="8847">MPTPMPRIPRSGGHPSASSPLSALLYALSLLSALVLLAAFPGTSVASAGHGKQPDAATCRQYTDTGPAAAGAHDRPDGSCARLHALTGG</sequence>
<dbReference type="AlphaFoldDB" id="A0A7W7L9X0"/>
<proteinExistence type="predicted"/>
<comment type="caution">
    <text evidence="2">The sequence shown here is derived from an EMBL/GenBank/DDBJ whole genome shotgun (WGS) entry which is preliminary data.</text>
</comment>
<gene>
    <name evidence="2" type="ORF">FHS38_001805</name>
</gene>
<evidence type="ECO:0000313" key="2">
    <source>
        <dbReference type="EMBL" id="MBB4885776.1"/>
    </source>
</evidence>
<dbReference type="Proteomes" id="UP000556436">
    <property type="component" value="Unassembled WGS sequence"/>
</dbReference>
<organism evidence="2 3">
    <name type="scientific">Streptomyces netropsis</name>
    <name type="common">Streptoverticillium netropsis</name>
    <dbReference type="NCBI Taxonomy" id="55404"/>
    <lineage>
        <taxon>Bacteria</taxon>
        <taxon>Bacillati</taxon>
        <taxon>Actinomycetota</taxon>
        <taxon>Actinomycetes</taxon>
        <taxon>Kitasatosporales</taxon>
        <taxon>Streptomycetaceae</taxon>
        <taxon>Streptomyces</taxon>
    </lineage>
</organism>
<reference evidence="2 3" key="1">
    <citation type="submission" date="2020-08" db="EMBL/GenBank/DDBJ databases">
        <title>Genomic Encyclopedia of Type Strains, Phase III (KMG-III): the genomes of soil and plant-associated and newly described type strains.</title>
        <authorList>
            <person name="Whitman W."/>
        </authorList>
    </citation>
    <scope>NUCLEOTIDE SEQUENCE [LARGE SCALE GENOMIC DNA]</scope>
    <source>
        <strain evidence="2 3">CECT 3265</strain>
    </source>
</reference>
<accession>A0A7W7L9X0</accession>
<feature type="region of interest" description="Disordered" evidence="1">
    <location>
        <begin position="45"/>
        <end position="78"/>
    </location>
</feature>
<protein>
    <submittedName>
        <fullName evidence="2">Uncharacterized protein</fullName>
    </submittedName>
</protein>
<evidence type="ECO:0000313" key="3">
    <source>
        <dbReference type="Proteomes" id="UP000556436"/>
    </source>
</evidence>
<evidence type="ECO:0000256" key="1">
    <source>
        <dbReference type="SAM" id="MobiDB-lite"/>
    </source>
</evidence>
<dbReference type="RefSeq" id="WP_184732608.1">
    <property type="nucleotide sequence ID" value="NZ_BMRW01000010.1"/>
</dbReference>
<dbReference type="EMBL" id="JACHJG010000003">
    <property type="protein sequence ID" value="MBB4885776.1"/>
    <property type="molecule type" value="Genomic_DNA"/>
</dbReference>